<dbReference type="NCBIfam" id="TIGR00082">
    <property type="entry name" value="rbfA"/>
    <property type="match status" value="1"/>
</dbReference>
<comment type="function">
    <text evidence="2">One of several proteins that assist in the late maturation steps of the functional core of the 30S ribosomal subunit. Associates with free 30S ribosomal subunits (but not with 30S subunits that are part of 70S ribosomes or polysomes). Required for efficient processing of 16S rRNA. May interact with the 5'-terminal helix region of 16S rRNA.</text>
</comment>
<dbReference type="PANTHER" id="PTHR33515:SF1">
    <property type="entry name" value="RIBOSOME-BINDING FACTOR A, CHLOROPLASTIC-RELATED"/>
    <property type="match status" value="1"/>
</dbReference>
<name>A0ABS5BI93_9MOLU</name>
<dbReference type="InterPro" id="IPR023799">
    <property type="entry name" value="RbfA_dom_sf"/>
</dbReference>
<comment type="caution">
    <text evidence="3">The sequence shown here is derived from an EMBL/GenBank/DDBJ whole genome shotgun (WGS) entry which is preliminary data.</text>
</comment>
<dbReference type="InterPro" id="IPR015946">
    <property type="entry name" value="KH_dom-like_a/b"/>
</dbReference>
<accession>A0ABS5BI93</accession>
<comment type="similarity">
    <text evidence="2">Belongs to the RbfA family.</text>
</comment>
<evidence type="ECO:0000313" key="4">
    <source>
        <dbReference type="Proteomes" id="UP001192346"/>
    </source>
</evidence>
<sequence length="113" mass="13217">MNLKIKRRASLINKILVEIVNNLINNEKIGYISLTYVNLSNDLSFCTVFYTILNDEDANLSLVAELLEKNKEKIRKKLAEEISNMKRIPFLIFEYDKSFLYGKNIDKILDNIK</sequence>
<dbReference type="PROSITE" id="PS01319">
    <property type="entry name" value="RBFA"/>
    <property type="match status" value="1"/>
</dbReference>
<protein>
    <recommendedName>
        <fullName evidence="2">Ribosome-binding factor A</fullName>
    </recommendedName>
</protein>
<keyword evidence="1 2" id="KW-0690">Ribosome biogenesis</keyword>
<dbReference type="SUPFAM" id="SSF89919">
    <property type="entry name" value="Ribosome-binding factor A, RbfA"/>
    <property type="match status" value="1"/>
</dbReference>
<dbReference type="HAMAP" id="MF_00003">
    <property type="entry name" value="RbfA"/>
    <property type="match status" value="1"/>
</dbReference>
<proteinExistence type="inferred from homology"/>
<dbReference type="InterPro" id="IPR020053">
    <property type="entry name" value="Ribosome-bd_factorA_CS"/>
</dbReference>
<keyword evidence="4" id="KW-1185">Reference proteome</keyword>
<comment type="subcellular location">
    <subcellularLocation>
        <location evidence="2">Cytoplasm</location>
    </subcellularLocation>
</comment>
<organism evidence="3 4">
    <name type="scientific">Texas Phoenix palm phytoplasma</name>
    <dbReference type="NCBI Taxonomy" id="176709"/>
    <lineage>
        <taxon>Bacteria</taxon>
        <taxon>Bacillati</taxon>
        <taxon>Mycoplasmatota</taxon>
        <taxon>Mollicutes</taxon>
        <taxon>Acholeplasmatales</taxon>
        <taxon>Acholeplasmataceae</taxon>
        <taxon>Candidatus Phytoplasma</taxon>
        <taxon>16SrIV (Coconut lethal yellows group)</taxon>
    </lineage>
</organism>
<dbReference type="Gene3D" id="3.30.300.20">
    <property type="match status" value="1"/>
</dbReference>
<comment type="subunit">
    <text evidence="2">Monomer. Binds 30S ribosomal subunits, but not 50S ribosomal subunits or 70S ribosomes.</text>
</comment>
<gene>
    <name evidence="2 3" type="primary">rbfA</name>
    <name evidence="3" type="ORF">FEF22_000690</name>
</gene>
<dbReference type="PANTHER" id="PTHR33515">
    <property type="entry name" value="RIBOSOME-BINDING FACTOR A, CHLOROPLASTIC-RELATED"/>
    <property type="match status" value="1"/>
</dbReference>
<evidence type="ECO:0000256" key="1">
    <source>
        <dbReference type="ARBA" id="ARBA00022517"/>
    </source>
</evidence>
<reference evidence="3" key="1">
    <citation type="submission" date="2019-10" db="EMBL/GenBank/DDBJ databases">
        <title>Whole Genome Sequencing and Characterization of Texas Phoenix Palm Decline Phytoplasma Belongs to Lethal Yellowing (16SrIV) Group.</title>
        <authorList>
            <person name="Bao M."/>
        </authorList>
    </citation>
    <scope>NUCLEOTIDE SEQUENCE [LARGE SCALE GENOMIC DNA]</scope>
    <source>
        <strain evidence="3">ACPD</strain>
    </source>
</reference>
<keyword evidence="2" id="KW-0963">Cytoplasm</keyword>
<dbReference type="Pfam" id="PF02033">
    <property type="entry name" value="RBFA"/>
    <property type="match status" value="1"/>
</dbReference>
<evidence type="ECO:0000256" key="2">
    <source>
        <dbReference type="HAMAP-Rule" id="MF_00003"/>
    </source>
</evidence>
<evidence type="ECO:0000313" key="3">
    <source>
        <dbReference type="EMBL" id="MBP3059305.1"/>
    </source>
</evidence>
<dbReference type="EMBL" id="VBRA02000006">
    <property type="protein sequence ID" value="MBP3059305.1"/>
    <property type="molecule type" value="Genomic_DNA"/>
</dbReference>
<dbReference type="InterPro" id="IPR000238">
    <property type="entry name" value="RbfA"/>
</dbReference>
<dbReference type="Proteomes" id="UP001192346">
    <property type="component" value="Unassembled WGS sequence"/>
</dbReference>